<reference evidence="1" key="1">
    <citation type="submission" date="2019-03" db="EMBL/GenBank/DDBJ databases">
        <title>Genome sequencing and reference-guided assembly of Black Bengal Goat (Capra hircus).</title>
        <authorList>
            <person name="Siddiki A.Z."/>
            <person name="Baten A."/>
            <person name="Billah M."/>
            <person name="Alam M.A.U."/>
            <person name="Shawrob K.S.M."/>
            <person name="Saha S."/>
            <person name="Chowdhury M."/>
            <person name="Rahman A.H."/>
            <person name="Stear M."/>
            <person name="Miah G."/>
            <person name="Das G.B."/>
            <person name="Hossain M.M."/>
            <person name="Kumkum M."/>
            <person name="Islam M.S."/>
            <person name="Mollah A.M."/>
            <person name="Ahsan A."/>
            <person name="Tusar F."/>
            <person name="Khan M.K.I."/>
        </authorList>
    </citation>
    <scope>NUCLEOTIDE SEQUENCE [LARGE SCALE GENOMIC DNA]</scope>
</reference>
<dbReference type="SUPFAM" id="SSF56112">
    <property type="entry name" value="Protein kinase-like (PK-like)"/>
    <property type="match status" value="1"/>
</dbReference>
<reference evidence="1" key="2">
    <citation type="submission" date="2025-08" db="UniProtKB">
        <authorList>
            <consortium name="Ensembl"/>
        </authorList>
    </citation>
    <scope>IDENTIFICATION</scope>
</reference>
<evidence type="ECO:0000313" key="1">
    <source>
        <dbReference type="Ensembl" id="ENSCHIP00010029306.1"/>
    </source>
</evidence>
<accession>A0A8C2RHQ2</accession>
<dbReference type="AlphaFoldDB" id="A0A8C2RHQ2"/>
<dbReference type="InterPro" id="IPR011009">
    <property type="entry name" value="Kinase-like_dom_sf"/>
</dbReference>
<name>A0A8C2RHQ2_CAPHI</name>
<evidence type="ECO:0008006" key="2">
    <source>
        <dbReference type="Google" id="ProtNLM"/>
    </source>
</evidence>
<organism evidence="1">
    <name type="scientific">Capra hircus</name>
    <name type="common">Goat</name>
    <dbReference type="NCBI Taxonomy" id="9925"/>
    <lineage>
        <taxon>Eukaryota</taxon>
        <taxon>Metazoa</taxon>
        <taxon>Chordata</taxon>
        <taxon>Craniata</taxon>
        <taxon>Vertebrata</taxon>
        <taxon>Euteleostomi</taxon>
        <taxon>Mammalia</taxon>
        <taxon>Eutheria</taxon>
        <taxon>Laurasiatheria</taxon>
        <taxon>Artiodactyla</taxon>
        <taxon>Ruminantia</taxon>
        <taxon>Pecora</taxon>
        <taxon>Bovidae</taxon>
        <taxon>Caprinae</taxon>
        <taxon>Capra</taxon>
    </lineage>
</organism>
<dbReference type="Ensembl" id="ENSCHIT00010041331.1">
    <property type="protein sequence ID" value="ENSCHIP00010029306.1"/>
    <property type="gene ID" value="ENSCHIG00010021867.1"/>
</dbReference>
<proteinExistence type="predicted"/>
<sequence length="148" mass="16616">MKAASRQKLDQRAFLEQVHECRDNGYLLSSKKIGSGAFSKVYLAYATQERMRHNCKLASDLRGKRHTMVAIKIVSTAEAPAEFCKFLPREISSLNATYKHLNVVGRDPRQPGPSYLPQAHPFPSWDPYTWAGPIPRPLPRAPEGPGWG</sequence>
<dbReference type="Gene3D" id="3.30.200.20">
    <property type="entry name" value="Phosphorylase Kinase, domain 1"/>
    <property type="match status" value="1"/>
</dbReference>
<protein>
    <recommendedName>
        <fullName evidence="2">Protein kinase domain-containing protein</fullName>
    </recommendedName>
</protein>